<sequence length="197" mass="21937">MPTRTSIPGAFKWISFSLYNPSRQHNCLHRWRKSISSPWSDSEEERPQGTHGQDSMMVGGMSSEEEGRAGGESSVESRVVDPGVDPVIPATYSSTLEERMLTLIINEDNDPVTSPAKLAHNIHGIFKDFQSLTETASDVAVLESQHHAVQEKQRNAWKRTIKALEEDLEEDYNMLKAFHDSDLEVASGKLANATEAI</sequence>
<protein>
    <submittedName>
        <fullName evidence="3">Uncharacterized protein</fullName>
    </submittedName>
</protein>
<proteinExistence type="predicted"/>
<gene>
    <name evidence="3" type="ORF">M422DRAFT_258574</name>
</gene>
<organism evidence="3 4">
    <name type="scientific">Sphaerobolus stellatus (strain SS14)</name>
    <dbReference type="NCBI Taxonomy" id="990650"/>
    <lineage>
        <taxon>Eukaryota</taxon>
        <taxon>Fungi</taxon>
        <taxon>Dikarya</taxon>
        <taxon>Basidiomycota</taxon>
        <taxon>Agaricomycotina</taxon>
        <taxon>Agaricomycetes</taxon>
        <taxon>Phallomycetidae</taxon>
        <taxon>Geastrales</taxon>
        <taxon>Sphaerobolaceae</taxon>
        <taxon>Sphaerobolus</taxon>
    </lineage>
</organism>
<name>A0A0C9VLI7_SPHS4</name>
<reference evidence="3 4" key="1">
    <citation type="submission" date="2014-06" db="EMBL/GenBank/DDBJ databases">
        <title>Evolutionary Origins and Diversification of the Mycorrhizal Mutualists.</title>
        <authorList>
            <consortium name="DOE Joint Genome Institute"/>
            <consortium name="Mycorrhizal Genomics Consortium"/>
            <person name="Kohler A."/>
            <person name="Kuo A."/>
            <person name="Nagy L.G."/>
            <person name="Floudas D."/>
            <person name="Copeland A."/>
            <person name="Barry K.W."/>
            <person name="Cichocki N."/>
            <person name="Veneault-Fourrey C."/>
            <person name="LaButti K."/>
            <person name="Lindquist E.A."/>
            <person name="Lipzen A."/>
            <person name="Lundell T."/>
            <person name="Morin E."/>
            <person name="Murat C."/>
            <person name="Riley R."/>
            <person name="Ohm R."/>
            <person name="Sun H."/>
            <person name="Tunlid A."/>
            <person name="Henrissat B."/>
            <person name="Grigoriev I.V."/>
            <person name="Hibbett D.S."/>
            <person name="Martin F."/>
        </authorList>
    </citation>
    <scope>NUCLEOTIDE SEQUENCE [LARGE SCALE GENOMIC DNA]</scope>
    <source>
        <strain evidence="3 4">SS14</strain>
    </source>
</reference>
<feature type="coiled-coil region" evidence="1">
    <location>
        <begin position="147"/>
        <end position="174"/>
    </location>
</feature>
<evidence type="ECO:0000256" key="2">
    <source>
        <dbReference type="SAM" id="MobiDB-lite"/>
    </source>
</evidence>
<evidence type="ECO:0000313" key="3">
    <source>
        <dbReference type="EMBL" id="KIJ38705.1"/>
    </source>
</evidence>
<evidence type="ECO:0000313" key="4">
    <source>
        <dbReference type="Proteomes" id="UP000054279"/>
    </source>
</evidence>
<dbReference type="HOGENOM" id="CLU_1384968_0_0_1"/>
<accession>A0A0C9VLI7</accession>
<keyword evidence="4" id="KW-1185">Reference proteome</keyword>
<dbReference type="EMBL" id="KN837158">
    <property type="protein sequence ID" value="KIJ38705.1"/>
    <property type="molecule type" value="Genomic_DNA"/>
</dbReference>
<keyword evidence="1" id="KW-0175">Coiled coil</keyword>
<dbReference type="Proteomes" id="UP000054279">
    <property type="component" value="Unassembled WGS sequence"/>
</dbReference>
<feature type="region of interest" description="Disordered" evidence="2">
    <location>
        <begin position="35"/>
        <end position="82"/>
    </location>
</feature>
<evidence type="ECO:0000256" key="1">
    <source>
        <dbReference type="SAM" id="Coils"/>
    </source>
</evidence>
<dbReference type="AlphaFoldDB" id="A0A0C9VLI7"/>